<feature type="compositionally biased region" description="Low complexity" evidence="2">
    <location>
        <begin position="93"/>
        <end position="122"/>
    </location>
</feature>
<feature type="compositionally biased region" description="Low complexity" evidence="2">
    <location>
        <begin position="489"/>
        <end position="501"/>
    </location>
</feature>
<feature type="domain" description="C3H1-type" evidence="3">
    <location>
        <begin position="52"/>
        <end position="81"/>
    </location>
</feature>
<dbReference type="InterPro" id="IPR000571">
    <property type="entry name" value="Znf_CCCH"/>
</dbReference>
<evidence type="ECO:0000313" key="5">
    <source>
        <dbReference type="Proteomes" id="UP000650467"/>
    </source>
</evidence>
<sequence>MPPKFLTCVLSRKPCPHCKGTIEVGEDAWPSKSGYIHAACALDLEARGDLVLQPPPCKHWLRRGFCALQAEGRCFFSHPPRPEQAQAPAVVEQPKQQRGQQRMQGHQAGLDQQQGSASAQSANPEGSKDCRQEQGQGQSARPHVSQGRLGTCGEDRDVAPPSQQGFRMPARRNRVRNKFRVSVFRSWLLDTFGADYLCRGSGVLDVAGGKGELAFELLNLNGVPASVLDPRPMQLERYVKRLQEGFYHFSRVFEKHNGTCAVVGGPGPALAAASDAAIATMAALESDAADAVDGGGANRVSGRDTASAGQRRLLLREARTPGHVRMFLTDQVVGAVGRLAALQRVDCGGEGCTNTPEWGSAMAAATAAVLESRRRAKQVEWTRQGFAAAEGHEEEPTQVLPEGHWRHRLAAAVGRRWRRRHVSGGQRQQLADDGTEDEDEAEAEDGEEGSESGAERSGDGSIAVSASEHQQEQEDNLESQEQPESGPRLATAGTAAALSSHAEPKELNVAGEMYTDTDTEAEARAWAESAVRCLLDCSVVVAMHPDQAAEFAVRLALAAGKPFALVPCCVYAAEFPRRKLRSGEQVRSYAQLLAYLQELGGGSGGQVVARELPFEGKNVLLYRCLSHGAAAVGT</sequence>
<dbReference type="EMBL" id="JAEHOC010000018">
    <property type="protein sequence ID" value="KAG2433860.1"/>
    <property type="molecule type" value="Genomic_DNA"/>
</dbReference>
<keyword evidence="1" id="KW-0863">Zinc-finger</keyword>
<evidence type="ECO:0000259" key="3">
    <source>
        <dbReference type="PROSITE" id="PS50103"/>
    </source>
</evidence>
<dbReference type="PANTHER" id="PTHR36971">
    <property type="entry name" value="UNNAMED PRODUCT"/>
    <property type="match status" value="1"/>
</dbReference>
<organism evidence="4 5">
    <name type="scientific">Chlamydomonas incerta</name>
    <dbReference type="NCBI Taxonomy" id="51695"/>
    <lineage>
        <taxon>Eukaryota</taxon>
        <taxon>Viridiplantae</taxon>
        <taxon>Chlorophyta</taxon>
        <taxon>core chlorophytes</taxon>
        <taxon>Chlorophyceae</taxon>
        <taxon>CS clade</taxon>
        <taxon>Chlamydomonadales</taxon>
        <taxon>Chlamydomonadaceae</taxon>
        <taxon>Chlamydomonas</taxon>
    </lineage>
</organism>
<dbReference type="GO" id="GO:0008270">
    <property type="term" value="F:zinc ion binding"/>
    <property type="evidence" value="ECO:0007669"/>
    <property type="project" value="UniProtKB-KW"/>
</dbReference>
<reference evidence="4" key="1">
    <citation type="journal article" date="2020" name="bioRxiv">
        <title>Comparative genomics of Chlamydomonas.</title>
        <authorList>
            <person name="Craig R.J."/>
            <person name="Hasan A.R."/>
            <person name="Ness R.W."/>
            <person name="Keightley P.D."/>
        </authorList>
    </citation>
    <scope>NUCLEOTIDE SEQUENCE</scope>
    <source>
        <strain evidence="4">SAG 7.73</strain>
    </source>
</reference>
<keyword evidence="5" id="KW-1185">Reference proteome</keyword>
<accession>A0A835T7G5</accession>
<dbReference type="AlphaFoldDB" id="A0A835T7G5"/>
<dbReference type="PROSITE" id="PS50103">
    <property type="entry name" value="ZF_C3H1"/>
    <property type="match status" value="1"/>
</dbReference>
<dbReference type="OrthoDB" id="7459479at2759"/>
<evidence type="ECO:0000256" key="1">
    <source>
        <dbReference type="PROSITE-ProRule" id="PRU00723"/>
    </source>
</evidence>
<gene>
    <name evidence="4" type="ORF">HXX76_008214</name>
</gene>
<evidence type="ECO:0000313" key="4">
    <source>
        <dbReference type="EMBL" id="KAG2433860.1"/>
    </source>
</evidence>
<keyword evidence="1" id="KW-0479">Metal-binding</keyword>
<feature type="region of interest" description="Disordered" evidence="2">
    <location>
        <begin position="416"/>
        <end position="508"/>
    </location>
</feature>
<protein>
    <recommendedName>
        <fullName evidence="3">C3H1-type domain-containing protein</fullName>
    </recommendedName>
</protein>
<dbReference type="PANTHER" id="PTHR36971:SF1">
    <property type="entry name" value="METHYLTRANSFERASE DOMAIN-CONTAINING PROTEIN"/>
    <property type="match status" value="1"/>
</dbReference>
<feature type="compositionally biased region" description="Acidic residues" evidence="2">
    <location>
        <begin position="433"/>
        <end position="450"/>
    </location>
</feature>
<feature type="region of interest" description="Disordered" evidence="2">
    <location>
        <begin position="79"/>
        <end position="166"/>
    </location>
</feature>
<dbReference type="Proteomes" id="UP000650467">
    <property type="component" value="Unassembled WGS sequence"/>
</dbReference>
<keyword evidence="1" id="KW-0862">Zinc</keyword>
<comment type="caution">
    <text evidence="4">The sequence shown here is derived from an EMBL/GenBank/DDBJ whole genome shotgun (WGS) entry which is preliminary data.</text>
</comment>
<evidence type="ECO:0000256" key="2">
    <source>
        <dbReference type="SAM" id="MobiDB-lite"/>
    </source>
</evidence>
<proteinExistence type="predicted"/>
<feature type="zinc finger region" description="C3H1-type" evidence="1">
    <location>
        <begin position="52"/>
        <end position="81"/>
    </location>
</feature>
<name>A0A835T7G5_CHLIN</name>